<dbReference type="Pfam" id="PF01739">
    <property type="entry name" value="CheR"/>
    <property type="match status" value="1"/>
</dbReference>
<name>A0ABU9LNE7_9BACL</name>
<dbReference type="InterPro" id="IPR022641">
    <property type="entry name" value="CheR_N"/>
</dbReference>
<dbReference type="SMART" id="SM00138">
    <property type="entry name" value="MeTrc"/>
    <property type="match status" value="1"/>
</dbReference>
<dbReference type="RefSeq" id="WP_336663975.1">
    <property type="nucleotide sequence ID" value="NZ_JBBCRB010000007.1"/>
</dbReference>
<dbReference type="PANTHER" id="PTHR24422">
    <property type="entry name" value="CHEMOTAXIS PROTEIN METHYLTRANSFERASE"/>
    <property type="match status" value="1"/>
</dbReference>
<dbReference type="SUPFAM" id="SSF53335">
    <property type="entry name" value="S-adenosyl-L-methionine-dependent methyltransferases"/>
    <property type="match status" value="1"/>
</dbReference>
<dbReference type="Gene3D" id="3.40.50.150">
    <property type="entry name" value="Vaccinia Virus protein VP39"/>
    <property type="match status" value="1"/>
</dbReference>
<dbReference type="SUPFAM" id="SSF47757">
    <property type="entry name" value="Chemotaxis receptor methyltransferase CheR, N-terminal domain"/>
    <property type="match status" value="1"/>
</dbReference>
<gene>
    <name evidence="2" type="ORF">AAF454_11330</name>
</gene>
<keyword evidence="3" id="KW-1185">Reference proteome</keyword>
<dbReference type="PANTHER" id="PTHR24422:SF8">
    <property type="entry name" value="CHEMOTAXIS PROTEIN"/>
    <property type="match status" value="1"/>
</dbReference>
<dbReference type="InterPro" id="IPR050903">
    <property type="entry name" value="Bact_Chemotaxis_MeTrfase"/>
</dbReference>
<evidence type="ECO:0000313" key="3">
    <source>
        <dbReference type="Proteomes" id="UP001398420"/>
    </source>
</evidence>
<evidence type="ECO:0000313" key="2">
    <source>
        <dbReference type="EMBL" id="MEL5988994.1"/>
    </source>
</evidence>
<organism evidence="2 3">
    <name type="scientific">Kurthia gibsonii</name>
    <dbReference type="NCBI Taxonomy" id="33946"/>
    <lineage>
        <taxon>Bacteria</taxon>
        <taxon>Bacillati</taxon>
        <taxon>Bacillota</taxon>
        <taxon>Bacilli</taxon>
        <taxon>Bacillales</taxon>
        <taxon>Caryophanaceae</taxon>
        <taxon>Kurthia</taxon>
    </lineage>
</organism>
<dbReference type="Proteomes" id="UP001398420">
    <property type="component" value="Unassembled WGS sequence"/>
</dbReference>
<reference evidence="2 3" key="1">
    <citation type="submission" date="2024-04" db="EMBL/GenBank/DDBJ databases">
        <authorList>
            <person name="Wu Y.S."/>
            <person name="Zhang L."/>
        </authorList>
    </citation>
    <scope>NUCLEOTIDE SEQUENCE [LARGE SCALE GENOMIC DNA]</scope>
    <source>
        <strain evidence="2 3">KG-01</strain>
    </source>
</reference>
<dbReference type="EMBL" id="JBCEWA010000008">
    <property type="protein sequence ID" value="MEL5988994.1"/>
    <property type="molecule type" value="Genomic_DNA"/>
</dbReference>
<comment type="caution">
    <text evidence="2">The sequence shown here is derived from an EMBL/GenBank/DDBJ whole genome shotgun (WGS) entry which is preliminary data.</text>
</comment>
<sequence length="277" mass="32802">MHERETIEVELLLQAIHQLTGYDFRDYSRPSIMRRIHHRMKMNQMDSVSILQNEVFTNEEMLHQLLQDFSINVTEMFRNPLFFKYMREEILPIFKELSEIRIWHAGCSTGEEAFSMAILLKEAGLLEKSKIYATDMNEEVLKIAKEGKIPLSKMKNYTKNYQLSGGKQSFSQYYTTDEEYAYLQEDLVKSISFMQHNLVTDQSFNEFHMILCRNVLIYFNIGLQNKVQKIFFDSLSAGGILGLGHRETLQFTDVCKFYETKSIEHQIYKKKEIRYDE</sequence>
<dbReference type="InterPro" id="IPR029063">
    <property type="entry name" value="SAM-dependent_MTases_sf"/>
</dbReference>
<dbReference type="InterPro" id="IPR000780">
    <property type="entry name" value="CheR_MeTrfase"/>
</dbReference>
<evidence type="ECO:0000259" key="1">
    <source>
        <dbReference type="PROSITE" id="PS50123"/>
    </source>
</evidence>
<protein>
    <submittedName>
        <fullName evidence="2">Protein-glutamate O-methyltransferase CheR</fullName>
    </submittedName>
</protein>
<dbReference type="PRINTS" id="PR00996">
    <property type="entry name" value="CHERMTFRASE"/>
</dbReference>
<dbReference type="Pfam" id="PF03705">
    <property type="entry name" value="CheR_N"/>
    <property type="match status" value="1"/>
</dbReference>
<proteinExistence type="predicted"/>
<feature type="domain" description="CheR-type methyltransferase" evidence="1">
    <location>
        <begin position="8"/>
        <end position="249"/>
    </location>
</feature>
<accession>A0ABU9LNE7</accession>
<dbReference type="PROSITE" id="PS50123">
    <property type="entry name" value="CHER"/>
    <property type="match status" value="1"/>
</dbReference>
<dbReference type="InterPro" id="IPR022642">
    <property type="entry name" value="CheR_C"/>
</dbReference>